<evidence type="ECO:0000313" key="3">
    <source>
        <dbReference type="Proteomes" id="UP000257109"/>
    </source>
</evidence>
<dbReference type="InterPro" id="IPR005162">
    <property type="entry name" value="Retrotrans_gag_dom"/>
</dbReference>
<dbReference type="PANTHER" id="PTHR33223:SF3">
    <property type="match status" value="1"/>
</dbReference>
<evidence type="ECO:0000313" key="2">
    <source>
        <dbReference type="EMBL" id="RDY07080.1"/>
    </source>
</evidence>
<accession>A0A371HWB6</accession>
<feature type="domain" description="Retrotransposon gag" evidence="1">
    <location>
        <begin position="3"/>
        <end position="64"/>
    </location>
</feature>
<protein>
    <recommendedName>
        <fullName evidence="1">Retrotransposon gag domain-containing protein</fullName>
    </recommendedName>
</protein>
<reference evidence="2" key="1">
    <citation type="submission" date="2018-05" db="EMBL/GenBank/DDBJ databases">
        <title>Draft genome of Mucuna pruriens seed.</title>
        <authorList>
            <person name="Nnadi N.E."/>
            <person name="Vos R."/>
            <person name="Hasami M.H."/>
            <person name="Devisetty U.K."/>
            <person name="Aguiy J.C."/>
        </authorList>
    </citation>
    <scope>NUCLEOTIDE SEQUENCE [LARGE SCALE GENOMIC DNA]</scope>
    <source>
        <strain evidence="2">JCA_2017</strain>
    </source>
</reference>
<dbReference type="AlphaFoldDB" id="A0A371HWB6"/>
<keyword evidence="3" id="KW-1185">Reference proteome</keyword>
<feature type="non-terminal residue" evidence="2">
    <location>
        <position position="1"/>
    </location>
</feature>
<dbReference type="PANTHER" id="PTHR33223">
    <property type="entry name" value="CCHC-TYPE DOMAIN-CONTAINING PROTEIN"/>
    <property type="match status" value="1"/>
</dbReference>
<dbReference type="Proteomes" id="UP000257109">
    <property type="component" value="Unassembled WGS sequence"/>
</dbReference>
<evidence type="ECO:0000259" key="1">
    <source>
        <dbReference type="Pfam" id="PF03732"/>
    </source>
</evidence>
<dbReference type="Pfam" id="PF03732">
    <property type="entry name" value="Retrotrans_gag"/>
    <property type="match status" value="1"/>
</dbReference>
<proteinExistence type="predicted"/>
<dbReference type="EMBL" id="QJKJ01001552">
    <property type="protein sequence ID" value="RDY07080.1"/>
    <property type="molecule type" value="Genomic_DNA"/>
</dbReference>
<sequence>MFNTWGDMKRMFLEKFFPASRTAALPKEIFGIWQHYKETLHEYWERLNKLYTTCLLMMDQNMVDAASWGALMDKTPAAARQLILNMARGVDPSRVVNKVGAFDNLRLENQLTELASLMRQLVVEQHQKMWNMHLSGAPYRYVPHFIGNRVKKHIMH</sequence>
<organism evidence="2 3">
    <name type="scientific">Mucuna pruriens</name>
    <name type="common">Velvet bean</name>
    <name type="synonym">Dolichos pruriens</name>
    <dbReference type="NCBI Taxonomy" id="157652"/>
    <lineage>
        <taxon>Eukaryota</taxon>
        <taxon>Viridiplantae</taxon>
        <taxon>Streptophyta</taxon>
        <taxon>Embryophyta</taxon>
        <taxon>Tracheophyta</taxon>
        <taxon>Spermatophyta</taxon>
        <taxon>Magnoliopsida</taxon>
        <taxon>eudicotyledons</taxon>
        <taxon>Gunneridae</taxon>
        <taxon>Pentapetalae</taxon>
        <taxon>rosids</taxon>
        <taxon>fabids</taxon>
        <taxon>Fabales</taxon>
        <taxon>Fabaceae</taxon>
        <taxon>Papilionoideae</taxon>
        <taxon>50 kb inversion clade</taxon>
        <taxon>NPAAA clade</taxon>
        <taxon>indigoferoid/millettioid clade</taxon>
        <taxon>Phaseoleae</taxon>
        <taxon>Mucuna</taxon>
    </lineage>
</organism>
<name>A0A371HWB6_MUCPR</name>
<gene>
    <name evidence="2" type="ORF">CR513_08869</name>
</gene>
<comment type="caution">
    <text evidence="2">The sequence shown here is derived from an EMBL/GenBank/DDBJ whole genome shotgun (WGS) entry which is preliminary data.</text>
</comment>